<feature type="active site" description="Proton acceptor" evidence="7">
    <location>
        <position position="227"/>
    </location>
</feature>
<evidence type="ECO:0000256" key="2">
    <source>
        <dbReference type="ARBA" id="ARBA00022438"/>
    </source>
</evidence>
<keyword evidence="5 10" id="KW-0378">Hydrolase</keyword>
<dbReference type="PIRSF" id="PIRSF001123">
    <property type="entry name" value="PepA_GA"/>
    <property type="match status" value="1"/>
</dbReference>
<protein>
    <submittedName>
        <fullName evidence="10">Peptidase M42 family hydrolase</fullName>
    </submittedName>
</protein>
<dbReference type="Pfam" id="PF05343">
    <property type="entry name" value="Peptidase_M42"/>
    <property type="match status" value="1"/>
</dbReference>
<proteinExistence type="inferred from homology"/>
<evidence type="ECO:0000313" key="11">
    <source>
        <dbReference type="Proteomes" id="UP000542813"/>
    </source>
</evidence>
<dbReference type="GO" id="GO:0046872">
    <property type="term" value="F:metal ion binding"/>
    <property type="evidence" value="ECO:0007669"/>
    <property type="project" value="UniProtKB-UniRule"/>
</dbReference>
<evidence type="ECO:0000256" key="9">
    <source>
        <dbReference type="SAM" id="MobiDB-lite"/>
    </source>
</evidence>
<dbReference type="NCBIfam" id="TIGR03106">
    <property type="entry name" value="trio_M42_hydro"/>
    <property type="match status" value="1"/>
</dbReference>
<evidence type="ECO:0000313" key="10">
    <source>
        <dbReference type="EMBL" id="MBB5791500.1"/>
    </source>
</evidence>
<evidence type="ECO:0000256" key="5">
    <source>
        <dbReference type="ARBA" id="ARBA00022801"/>
    </source>
</evidence>
<feature type="binding site" evidence="8">
    <location>
        <position position="193"/>
    </location>
    <ligand>
        <name>Zn(2+)</name>
        <dbReference type="ChEBI" id="CHEBI:29105"/>
        <label>2</label>
    </ligand>
</feature>
<dbReference type="Gene3D" id="3.40.630.10">
    <property type="entry name" value="Zn peptidases"/>
    <property type="match status" value="1"/>
</dbReference>
<evidence type="ECO:0000256" key="4">
    <source>
        <dbReference type="ARBA" id="ARBA00022723"/>
    </source>
</evidence>
<dbReference type="CDD" id="cd05657">
    <property type="entry name" value="M42_glucanase_like"/>
    <property type="match status" value="1"/>
</dbReference>
<dbReference type="PANTHER" id="PTHR32481">
    <property type="entry name" value="AMINOPEPTIDASE"/>
    <property type="match status" value="1"/>
</dbReference>
<evidence type="ECO:0000256" key="8">
    <source>
        <dbReference type="PIRSR" id="PIRSR001123-2"/>
    </source>
</evidence>
<dbReference type="Proteomes" id="UP000542813">
    <property type="component" value="Unassembled WGS sequence"/>
</dbReference>
<keyword evidence="4 8" id="KW-0479">Metal-binding</keyword>
<dbReference type="InterPro" id="IPR017537">
    <property type="entry name" value="Peptidase_M42_hydrolase"/>
</dbReference>
<name>A0A7W9LPK9_9ACTN</name>
<comment type="cofactor">
    <cofactor evidence="8">
        <name>a divalent metal cation</name>
        <dbReference type="ChEBI" id="CHEBI:60240"/>
    </cofactor>
    <text evidence="8">Binds 2 divalent metal cations per subunit.</text>
</comment>
<dbReference type="InterPro" id="IPR008007">
    <property type="entry name" value="Peptidase_M42"/>
</dbReference>
<dbReference type="PANTHER" id="PTHR32481:SF7">
    <property type="entry name" value="AMINOPEPTIDASE YHFE-RELATED"/>
    <property type="match status" value="1"/>
</dbReference>
<keyword evidence="3" id="KW-0645">Protease</keyword>
<dbReference type="EMBL" id="JACHMM010000001">
    <property type="protein sequence ID" value="MBB5791500.1"/>
    <property type="molecule type" value="Genomic_DNA"/>
</dbReference>
<accession>A0A7W9LPK9</accession>
<feature type="binding site" evidence="8">
    <location>
        <position position="328"/>
    </location>
    <ligand>
        <name>Zn(2+)</name>
        <dbReference type="ChEBI" id="CHEBI:29105"/>
        <label>2</label>
    </ligand>
</feature>
<feature type="binding site" evidence="8">
    <location>
        <position position="248"/>
    </location>
    <ligand>
        <name>Zn(2+)</name>
        <dbReference type="ChEBI" id="CHEBI:29105"/>
        <label>1</label>
    </ligand>
</feature>
<dbReference type="SUPFAM" id="SSF53187">
    <property type="entry name" value="Zn-dependent exopeptidases"/>
    <property type="match status" value="1"/>
</dbReference>
<reference evidence="10 11" key="1">
    <citation type="submission" date="2020-08" db="EMBL/GenBank/DDBJ databases">
        <title>Sequencing the genomes of 1000 actinobacteria strains.</title>
        <authorList>
            <person name="Klenk H.-P."/>
        </authorList>
    </citation>
    <scope>NUCLEOTIDE SEQUENCE [LARGE SCALE GENOMIC DNA]</scope>
    <source>
        <strain evidence="10 11">DSM 102122</strain>
    </source>
</reference>
<keyword evidence="2" id="KW-0031">Aminopeptidase</keyword>
<dbReference type="InterPro" id="IPR051464">
    <property type="entry name" value="Peptidase_M42_aminopept"/>
</dbReference>
<gene>
    <name evidence="10" type="ORF">HD601_006075</name>
</gene>
<sequence length="388" mass="41995">MKSLPIDEEYLREVLIELLRTPSPSGRTDAVMQIVGDRLSAMGVRIRLTRRGVLRATLPGEGPVGGASRAVVVHADTIGCMVKRLKENGRLEVVPVGTHSARFAEGAHVTVFTDDLSNLHTGTVLPLMSSGHNFGDAVDTQGVGWHQVEVRLDEPVESRQDLIDLGISVGDFVALDAAPQITPNGYVKARHLDDKAGVAACLAAAKALIDDGRSRPVTTHLLVTIGEEVGMGATHGLDEYVAELVAVDNAVVSEGQESREDTVNIGMLDSTGPFDYHLTRRLIALCESNDLPFRRDVYRFYRSDAAPAVESGLECRTALIGFGVDSSHGHERTHLDGIRRTAELLTAYLSSPLTFSEWDDRPSGSLADFPSHSVQPAEPEPDRYPGRH</sequence>
<evidence type="ECO:0000256" key="7">
    <source>
        <dbReference type="PIRSR" id="PIRSR001123-1"/>
    </source>
</evidence>
<dbReference type="AlphaFoldDB" id="A0A7W9LPK9"/>
<dbReference type="RefSeq" id="WP_184828329.1">
    <property type="nucleotide sequence ID" value="NZ_JACHMM010000001.1"/>
</dbReference>
<keyword evidence="11" id="KW-1185">Reference proteome</keyword>
<evidence type="ECO:0000256" key="3">
    <source>
        <dbReference type="ARBA" id="ARBA00022670"/>
    </source>
</evidence>
<feature type="binding site" evidence="8">
    <location>
        <position position="74"/>
    </location>
    <ligand>
        <name>Zn(2+)</name>
        <dbReference type="ChEBI" id="CHEBI:29105"/>
        <label>1</label>
    </ligand>
</feature>
<comment type="caution">
    <text evidence="10">The sequence shown here is derived from an EMBL/GenBank/DDBJ whole genome shotgun (WGS) entry which is preliminary data.</text>
</comment>
<organism evidence="10 11">
    <name type="scientific">Jiangella mangrovi</name>
    <dbReference type="NCBI Taxonomy" id="1524084"/>
    <lineage>
        <taxon>Bacteria</taxon>
        <taxon>Bacillati</taxon>
        <taxon>Actinomycetota</taxon>
        <taxon>Actinomycetes</taxon>
        <taxon>Jiangellales</taxon>
        <taxon>Jiangellaceae</taxon>
        <taxon>Jiangella</taxon>
    </lineage>
</organism>
<feature type="binding site" evidence="8">
    <location>
        <position position="228"/>
    </location>
    <ligand>
        <name>Zn(2+)</name>
        <dbReference type="ChEBI" id="CHEBI:29105"/>
        <label>2</label>
    </ligand>
</feature>
<dbReference type="GO" id="GO:0006508">
    <property type="term" value="P:proteolysis"/>
    <property type="evidence" value="ECO:0007669"/>
    <property type="project" value="UniProtKB-KW"/>
</dbReference>
<feature type="binding site" evidence="8">
    <location>
        <position position="193"/>
    </location>
    <ligand>
        <name>Zn(2+)</name>
        <dbReference type="ChEBI" id="CHEBI:29105"/>
        <label>1</label>
    </ligand>
</feature>
<feature type="region of interest" description="Disordered" evidence="9">
    <location>
        <begin position="364"/>
        <end position="388"/>
    </location>
</feature>
<evidence type="ECO:0000256" key="1">
    <source>
        <dbReference type="ARBA" id="ARBA00006272"/>
    </source>
</evidence>
<dbReference type="InterPro" id="IPR023367">
    <property type="entry name" value="Peptidase_M42_dom2"/>
</dbReference>
<dbReference type="SUPFAM" id="SSF101821">
    <property type="entry name" value="Aminopeptidase/glucanase lid domain"/>
    <property type="match status" value="1"/>
</dbReference>
<dbReference type="GO" id="GO:0004177">
    <property type="term" value="F:aminopeptidase activity"/>
    <property type="evidence" value="ECO:0007669"/>
    <property type="project" value="UniProtKB-UniRule"/>
</dbReference>
<comment type="similarity">
    <text evidence="1 6">Belongs to the peptidase M42 family.</text>
</comment>
<evidence type="ECO:0000256" key="6">
    <source>
        <dbReference type="PIRNR" id="PIRNR001123"/>
    </source>
</evidence>
<dbReference type="Gene3D" id="2.40.30.40">
    <property type="entry name" value="Peptidase M42, domain 2"/>
    <property type="match status" value="1"/>
</dbReference>